<reference evidence="1 2" key="1">
    <citation type="submission" date="2015-01" db="EMBL/GenBank/DDBJ databases">
        <title>The Genome Sequence of Exophiala spinifera CBS89968.</title>
        <authorList>
            <consortium name="The Broad Institute Genomics Platform"/>
            <person name="Cuomo C."/>
            <person name="de Hoog S."/>
            <person name="Gorbushina A."/>
            <person name="Stielow B."/>
            <person name="Teixiera M."/>
            <person name="Abouelleil A."/>
            <person name="Chapman S.B."/>
            <person name="Priest M."/>
            <person name="Young S.K."/>
            <person name="Wortman J."/>
            <person name="Nusbaum C."/>
            <person name="Birren B."/>
        </authorList>
    </citation>
    <scope>NUCLEOTIDE SEQUENCE [LARGE SCALE GENOMIC DNA]</scope>
    <source>
        <strain evidence="1 2">CBS 89968</strain>
    </source>
</reference>
<keyword evidence="2" id="KW-1185">Reference proteome</keyword>
<evidence type="ECO:0000313" key="2">
    <source>
        <dbReference type="Proteomes" id="UP000053328"/>
    </source>
</evidence>
<dbReference type="GeneID" id="27329189"/>
<gene>
    <name evidence="1" type="ORF">PV08_02106</name>
</gene>
<dbReference type="Proteomes" id="UP000053328">
    <property type="component" value="Unassembled WGS sequence"/>
</dbReference>
<dbReference type="AlphaFoldDB" id="A0A0D1Z1L9"/>
<accession>A0A0D1Z1L9</accession>
<name>A0A0D1Z1L9_9EURO</name>
<protein>
    <submittedName>
        <fullName evidence="1">Uncharacterized protein</fullName>
    </submittedName>
</protein>
<sequence length="237" mass="25816">MVIFWLSSSWQNIPASVRASVASKGENFPKVGPSVGHGLGGSVDTPIMQWSMLVDTLDGTSGTGGFQVAQALYTSAAGVVQDQDVSVLRGPVQVLRRGSASSTHVSTTYRLFEGFTDKPVIVVILRLVEEELLETVEEWKLVTIELDRDDVVELDVDEIVELVLEEVVEPTLDEVVELGLEELVELVLDELVKPIFEEVVELTIEDIVELGLDEVVESVIVANVAFGTVIEKVVLSK</sequence>
<dbReference type="EMBL" id="KN847492">
    <property type="protein sequence ID" value="KIW21526.1"/>
    <property type="molecule type" value="Genomic_DNA"/>
</dbReference>
<proteinExistence type="predicted"/>
<dbReference type="VEuPathDB" id="FungiDB:PV08_02106"/>
<dbReference type="RefSeq" id="XP_016241742.1">
    <property type="nucleotide sequence ID" value="XM_016376466.1"/>
</dbReference>
<dbReference type="HOGENOM" id="CLU_1170650_0_0_1"/>
<evidence type="ECO:0000313" key="1">
    <source>
        <dbReference type="EMBL" id="KIW21526.1"/>
    </source>
</evidence>
<organism evidence="1 2">
    <name type="scientific">Exophiala spinifera</name>
    <dbReference type="NCBI Taxonomy" id="91928"/>
    <lineage>
        <taxon>Eukaryota</taxon>
        <taxon>Fungi</taxon>
        <taxon>Dikarya</taxon>
        <taxon>Ascomycota</taxon>
        <taxon>Pezizomycotina</taxon>
        <taxon>Eurotiomycetes</taxon>
        <taxon>Chaetothyriomycetidae</taxon>
        <taxon>Chaetothyriales</taxon>
        <taxon>Herpotrichiellaceae</taxon>
        <taxon>Exophiala</taxon>
    </lineage>
</organism>